<organism evidence="2 3">
    <name type="scientific">Piscinibacter koreensis</name>
    <dbReference type="NCBI Taxonomy" id="2742824"/>
    <lineage>
        <taxon>Bacteria</taxon>
        <taxon>Pseudomonadati</taxon>
        <taxon>Pseudomonadota</taxon>
        <taxon>Betaproteobacteria</taxon>
        <taxon>Burkholderiales</taxon>
        <taxon>Sphaerotilaceae</taxon>
        <taxon>Piscinibacter</taxon>
    </lineage>
</organism>
<keyword evidence="3" id="KW-1185">Reference proteome</keyword>
<accession>A0A7Y6NMG7</accession>
<evidence type="ECO:0000313" key="3">
    <source>
        <dbReference type="Proteomes" id="UP000529637"/>
    </source>
</evidence>
<proteinExistence type="predicted"/>
<feature type="transmembrane region" description="Helical" evidence="1">
    <location>
        <begin position="46"/>
        <end position="69"/>
    </location>
</feature>
<keyword evidence="1" id="KW-0472">Membrane</keyword>
<dbReference type="RefSeq" id="WP_176068193.1">
    <property type="nucleotide sequence ID" value="NZ_JABWMJ010000003.1"/>
</dbReference>
<feature type="transmembrane region" description="Helical" evidence="1">
    <location>
        <begin position="17"/>
        <end position="34"/>
    </location>
</feature>
<evidence type="ECO:0000313" key="2">
    <source>
        <dbReference type="EMBL" id="NUZ05859.1"/>
    </source>
</evidence>
<reference evidence="2 3" key="1">
    <citation type="submission" date="2020-06" db="EMBL/GenBank/DDBJ databases">
        <title>Schlegella sp. ID0723 isolated from air conditioner.</title>
        <authorList>
            <person name="Kim D.Y."/>
            <person name="Kim D.-U."/>
        </authorList>
    </citation>
    <scope>NUCLEOTIDE SEQUENCE [LARGE SCALE GENOMIC DNA]</scope>
    <source>
        <strain evidence="2 3">ID0723</strain>
    </source>
</reference>
<dbReference type="EMBL" id="JABWMJ010000003">
    <property type="protein sequence ID" value="NUZ05859.1"/>
    <property type="molecule type" value="Genomic_DNA"/>
</dbReference>
<comment type="caution">
    <text evidence="2">The sequence shown here is derived from an EMBL/GenBank/DDBJ whole genome shotgun (WGS) entry which is preliminary data.</text>
</comment>
<sequence>MTDEGLPVPTLSLSQRIALVGVFGAALAMPLWVLERFALALQFAPTTPLTVLATGVGLVQATLLCRALARRMRARKLPLLATYAWYVKSFPGHVNNGQVSCRFCGSHKKAVRSLPEDVRMRGHSCGSCGALLYVASPGSD</sequence>
<keyword evidence="1" id="KW-1133">Transmembrane helix</keyword>
<keyword evidence="1" id="KW-0812">Transmembrane</keyword>
<dbReference type="Proteomes" id="UP000529637">
    <property type="component" value="Unassembled WGS sequence"/>
</dbReference>
<name>A0A7Y6NMG7_9BURK</name>
<evidence type="ECO:0000256" key="1">
    <source>
        <dbReference type="SAM" id="Phobius"/>
    </source>
</evidence>
<dbReference type="AlphaFoldDB" id="A0A7Y6NMG7"/>
<gene>
    <name evidence="2" type="ORF">HQN59_08785</name>
</gene>
<protein>
    <submittedName>
        <fullName evidence="2">Uncharacterized protein</fullName>
    </submittedName>
</protein>